<dbReference type="Proteomes" id="UP000272412">
    <property type="component" value="Unassembled WGS sequence"/>
</dbReference>
<reference evidence="1 2" key="1">
    <citation type="submission" date="2018-11" db="EMBL/GenBank/DDBJ databases">
        <title>Neisseria weixii sp. nov. isolated from the rectal contents of plateau pika (Ochotona cruzoniae).</title>
        <authorList>
            <person name="Zhang G."/>
        </authorList>
    </citation>
    <scope>NUCLEOTIDE SEQUENCE [LARGE SCALE GENOMIC DNA]</scope>
    <source>
        <strain evidence="1 2">10009</strain>
    </source>
</reference>
<evidence type="ECO:0000313" key="2">
    <source>
        <dbReference type="Proteomes" id="UP000272412"/>
    </source>
</evidence>
<dbReference type="RefSeq" id="WP_096295542.1">
    <property type="nucleotide sequence ID" value="NZ_CP023429.1"/>
</dbReference>
<dbReference type="EMBL" id="RPFL01000020">
    <property type="protein sequence ID" value="RPD86250.1"/>
    <property type="molecule type" value="Genomic_DNA"/>
</dbReference>
<comment type="caution">
    <text evidence="1">The sequence shown here is derived from an EMBL/GenBank/DDBJ whole genome shotgun (WGS) entry which is preliminary data.</text>
</comment>
<accession>A0A3N4N2K6</accession>
<dbReference type="AlphaFoldDB" id="A0A3N4N2K6"/>
<proteinExistence type="predicted"/>
<organism evidence="1 2">
    <name type="scientific">Neisseria weixii</name>
    <dbReference type="NCBI Taxonomy" id="1853276"/>
    <lineage>
        <taxon>Bacteria</taxon>
        <taxon>Pseudomonadati</taxon>
        <taxon>Pseudomonadota</taxon>
        <taxon>Betaproteobacteria</taxon>
        <taxon>Neisseriales</taxon>
        <taxon>Neisseriaceae</taxon>
        <taxon>Neisseria</taxon>
    </lineage>
</organism>
<keyword evidence="2" id="KW-1185">Reference proteome</keyword>
<sequence length="87" mass="9938">MADKADDTDAVRYLAASLGMDAVIEPKVKCKERLSFDCYLCRCRYLVENRFGNFKTLTGHCHALFEEVGFICCGNRNPDYCDMVEKL</sequence>
<dbReference type="KEGG" id="nwx:CGZ65_08590"/>
<evidence type="ECO:0000313" key="1">
    <source>
        <dbReference type="EMBL" id="RPD86250.1"/>
    </source>
</evidence>
<name>A0A3N4N2K6_9NEIS</name>
<gene>
    <name evidence="1" type="ORF">EGK74_08425</name>
</gene>
<protein>
    <submittedName>
        <fullName evidence="1">Uncharacterized protein</fullName>
    </submittedName>
</protein>
<dbReference type="OrthoDB" id="8781865at2"/>